<organism evidence="1 2">
    <name type="scientific">Modicisalibacter luteus</name>
    <dbReference type="NCBI Taxonomy" id="453962"/>
    <lineage>
        <taxon>Bacteria</taxon>
        <taxon>Pseudomonadati</taxon>
        <taxon>Pseudomonadota</taxon>
        <taxon>Gammaproteobacteria</taxon>
        <taxon>Oceanospirillales</taxon>
        <taxon>Halomonadaceae</taxon>
        <taxon>Modicisalibacter</taxon>
    </lineage>
</organism>
<gene>
    <name evidence="1" type="ORF">ACFOEI_14315</name>
</gene>
<comment type="caution">
    <text evidence="1">The sequence shown here is derived from an EMBL/GenBank/DDBJ whole genome shotgun (WGS) entry which is preliminary data.</text>
</comment>
<dbReference type="EMBL" id="JBHRUH010000031">
    <property type="protein sequence ID" value="MFC3293227.1"/>
    <property type="molecule type" value="Genomic_DNA"/>
</dbReference>
<proteinExistence type="predicted"/>
<protein>
    <submittedName>
        <fullName evidence="1">Uncharacterized protein</fullName>
    </submittedName>
</protein>
<evidence type="ECO:0000313" key="1">
    <source>
        <dbReference type="EMBL" id="MFC3293227.1"/>
    </source>
</evidence>
<reference evidence="2" key="1">
    <citation type="journal article" date="2019" name="Int. J. Syst. Evol. Microbiol.">
        <title>The Global Catalogue of Microorganisms (GCM) 10K type strain sequencing project: providing services to taxonomists for standard genome sequencing and annotation.</title>
        <authorList>
            <consortium name="The Broad Institute Genomics Platform"/>
            <consortium name="The Broad Institute Genome Sequencing Center for Infectious Disease"/>
            <person name="Wu L."/>
            <person name="Ma J."/>
        </authorList>
    </citation>
    <scope>NUCLEOTIDE SEQUENCE [LARGE SCALE GENOMIC DNA]</scope>
    <source>
        <strain evidence="2">KCTC 12847</strain>
    </source>
</reference>
<dbReference type="Proteomes" id="UP001595640">
    <property type="component" value="Unassembled WGS sequence"/>
</dbReference>
<accession>A0ABV7M4P7</accession>
<dbReference type="RefSeq" id="WP_019020607.1">
    <property type="nucleotide sequence ID" value="NZ_BMXD01000001.1"/>
</dbReference>
<sequence length="51" mass="6123">MKQLIVIETPRGKKRLRYQTGLRAVRQIAERYDWQLVVNRGQVRMEESQHG</sequence>
<keyword evidence="2" id="KW-1185">Reference proteome</keyword>
<evidence type="ECO:0000313" key="2">
    <source>
        <dbReference type="Proteomes" id="UP001595640"/>
    </source>
</evidence>
<name>A0ABV7M4P7_9GAMM</name>